<keyword evidence="5" id="KW-1185">Reference proteome</keyword>
<dbReference type="InterPro" id="IPR006860">
    <property type="entry name" value="FecR"/>
</dbReference>
<dbReference type="GO" id="GO:0016989">
    <property type="term" value="F:sigma factor antagonist activity"/>
    <property type="evidence" value="ECO:0007669"/>
    <property type="project" value="TreeGrafter"/>
</dbReference>
<dbReference type="Gene3D" id="2.60.120.1440">
    <property type="match status" value="1"/>
</dbReference>
<gene>
    <name evidence="4" type="ORF">EZ444_26535</name>
</gene>
<organism evidence="4 5">
    <name type="scientific">Pedobacter hiemivivus</name>
    <dbReference type="NCBI Taxonomy" id="2530454"/>
    <lineage>
        <taxon>Bacteria</taxon>
        <taxon>Pseudomonadati</taxon>
        <taxon>Bacteroidota</taxon>
        <taxon>Sphingobacteriia</taxon>
        <taxon>Sphingobacteriales</taxon>
        <taxon>Sphingobacteriaceae</taxon>
        <taxon>Pedobacter</taxon>
    </lineage>
</organism>
<dbReference type="InterPro" id="IPR032508">
    <property type="entry name" value="FecR_C"/>
</dbReference>
<name>A0A4R0M9H1_9SPHI</name>
<keyword evidence="1" id="KW-1133">Transmembrane helix</keyword>
<feature type="transmembrane region" description="Helical" evidence="1">
    <location>
        <begin position="74"/>
        <end position="95"/>
    </location>
</feature>
<dbReference type="PANTHER" id="PTHR30273">
    <property type="entry name" value="PERIPLASMIC SIGNAL SENSOR AND SIGMA FACTOR ACTIVATOR FECR-RELATED"/>
    <property type="match status" value="1"/>
</dbReference>
<feature type="domain" description="Protein FecR C-terminal" evidence="3">
    <location>
        <begin position="250"/>
        <end position="318"/>
    </location>
</feature>
<protein>
    <submittedName>
        <fullName evidence="4">DUF4974 domain-containing protein</fullName>
    </submittedName>
</protein>
<sequence length="319" mass="36284">MQNERKHLEELFRKYQMGLVTEEEKTLIARWLIQLDAIGQLTADQLAVRQALSQGDLKEHFFPIETAKPIRFPIWIRSVAASLLILSTITGIFYFNNKSHYWAPPTTLREMTTGTAEIKVITLGDGTKITLNRKSRLKYPVSFSGKTREVFLSGEAFFEVTHNPKSPFKVHTDKLDIQVLGTSFNIQASRLDKELSVSVASGKVGVTPTKAKITTYMLVTGDQLSYNRSTGKFSQSLVNVANIKAWQTGKFIFRNETLENIAHQLERYYKVTILFKNKSLLAKQISLKVKNQSIDTVMKALSISAEFRYRIEGNKVVIW</sequence>
<dbReference type="OrthoDB" id="1524389at2"/>
<dbReference type="AlphaFoldDB" id="A0A4R0M9H1"/>
<evidence type="ECO:0000313" key="5">
    <source>
        <dbReference type="Proteomes" id="UP000291117"/>
    </source>
</evidence>
<comment type="caution">
    <text evidence="4">The sequence shown here is derived from an EMBL/GenBank/DDBJ whole genome shotgun (WGS) entry which is preliminary data.</text>
</comment>
<evidence type="ECO:0000313" key="4">
    <source>
        <dbReference type="EMBL" id="TCC82603.1"/>
    </source>
</evidence>
<dbReference type="EMBL" id="SJSM01000041">
    <property type="protein sequence ID" value="TCC82603.1"/>
    <property type="molecule type" value="Genomic_DNA"/>
</dbReference>
<dbReference type="Gene3D" id="3.55.50.30">
    <property type="match status" value="1"/>
</dbReference>
<dbReference type="InterPro" id="IPR012373">
    <property type="entry name" value="Ferrdict_sens_TM"/>
</dbReference>
<dbReference type="Pfam" id="PF16344">
    <property type="entry name" value="FecR_C"/>
    <property type="match status" value="1"/>
</dbReference>
<dbReference type="PIRSF" id="PIRSF018266">
    <property type="entry name" value="FecR"/>
    <property type="match status" value="1"/>
</dbReference>
<dbReference type="RefSeq" id="WP_131612928.1">
    <property type="nucleotide sequence ID" value="NZ_SJSM01000041.1"/>
</dbReference>
<keyword evidence="1" id="KW-0472">Membrane</keyword>
<dbReference type="Pfam" id="PF04773">
    <property type="entry name" value="FecR"/>
    <property type="match status" value="1"/>
</dbReference>
<dbReference type="PANTHER" id="PTHR30273:SF2">
    <property type="entry name" value="PROTEIN FECR"/>
    <property type="match status" value="1"/>
</dbReference>
<evidence type="ECO:0000256" key="1">
    <source>
        <dbReference type="SAM" id="Phobius"/>
    </source>
</evidence>
<dbReference type="Proteomes" id="UP000291117">
    <property type="component" value="Unassembled WGS sequence"/>
</dbReference>
<proteinExistence type="predicted"/>
<evidence type="ECO:0000259" key="3">
    <source>
        <dbReference type="Pfam" id="PF16344"/>
    </source>
</evidence>
<accession>A0A4R0M9H1</accession>
<evidence type="ECO:0000259" key="2">
    <source>
        <dbReference type="Pfam" id="PF04773"/>
    </source>
</evidence>
<keyword evidence="1" id="KW-0812">Transmembrane</keyword>
<reference evidence="4 5" key="1">
    <citation type="submission" date="2019-02" db="EMBL/GenBank/DDBJ databases">
        <title>Pedobacter sp. RP-3-8 sp. nov., isolated from Arctic soil.</title>
        <authorList>
            <person name="Dahal R.H."/>
        </authorList>
    </citation>
    <scope>NUCLEOTIDE SEQUENCE [LARGE SCALE GENOMIC DNA]</scope>
    <source>
        <strain evidence="4 5">RP-3-8</strain>
    </source>
</reference>
<feature type="domain" description="FecR protein" evidence="2">
    <location>
        <begin position="110"/>
        <end position="204"/>
    </location>
</feature>